<keyword evidence="1" id="KW-0134">Cell wall</keyword>
<evidence type="ECO:0000313" key="6">
    <source>
        <dbReference type="EMBL" id="MBG6139589.1"/>
    </source>
</evidence>
<keyword evidence="3" id="KW-0034">Amyloid</keyword>
<keyword evidence="1" id="KW-0964">Secreted</keyword>
<comment type="caution">
    <text evidence="6">The sequence shown here is derived from an EMBL/GenBank/DDBJ whole genome shotgun (WGS) entry which is preliminary data.</text>
</comment>
<evidence type="ECO:0000256" key="1">
    <source>
        <dbReference type="ARBA" id="ARBA00022512"/>
    </source>
</evidence>
<proteinExistence type="predicted"/>
<keyword evidence="7" id="KW-1185">Reference proteome</keyword>
<dbReference type="GO" id="GO:0007155">
    <property type="term" value="P:cell adhesion"/>
    <property type="evidence" value="ECO:0007669"/>
    <property type="project" value="UniProtKB-KW"/>
</dbReference>
<evidence type="ECO:0000256" key="4">
    <source>
        <dbReference type="SAM" id="SignalP"/>
    </source>
</evidence>
<evidence type="ECO:0000259" key="5">
    <source>
        <dbReference type="PROSITE" id="PS51884"/>
    </source>
</evidence>
<dbReference type="InterPro" id="IPR005528">
    <property type="entry name" value="ChpA-H"/>
</dbReference>
<evidence type="ECO:0000313" key="7">
    <source>
        <dbReference type="Proteomes" id="UP000622552"/>
    </source>
</evidence>
<evidence type="ECO:0000256" key="2">
    <source>
        <dbReference type="ARBA" id="ARBA00022889"/>
    </source>
</evidence>
<dbReference type="Pfam" id="PF03777">
    <property type="entry name" value="ChpA-C"/>
    <property type="match status" value="1"/>
</dbReference>
<organism evidence="6 7">
    <name type="scientific">Longispora fulva</name>
    <dbReference type="NCBI Taxonomy" id="619741"/>
    <lineage>
        <taxon>Bacteria</taxon>
        <taxon>Bacillati</taxon>
        <taxon>Actinomycetota</taxon>
        <taxon>Actinomycetes</taxon>
        <taxon>Micromonosporales</taxon>
        <taxon>Micromonosporaceae</taxon>
        <taxon>Longispora</taxon>
    </lineage>
</organism>
<feature type="domain" description="Chaplin" evidence="5">
    <location>
        <begin position="43"/>
        <end position="83"/>
    </location>
</feature>
<dbReference type="RefSeq" id="WP_197006230.1">
    <property type="nucleotide sequence ID" value="NZ_BONS01000008.1"/>
</dbReference>
<accession>A0A8J7GVY0</accession>
<name>A0A8J7GVY0_9ACTN</name>
<dbReference type="PROSITE" id="PS51884">
    <property type="entry name" value="CHAPLIN"/>
    <property type="match status" value="1"/>
</dbReference>
<protein>
    <recommendedName>
        <fullName evidence="5">Chaplin domain-containing protein</fullName>
    </recommendedName>
</protein>
<dbReference type="AlphaFoldDB" id="A0A8J7GVY0"/>
<feature type="signal peptide" evidence="4">
    <location>
        <begin position="1"/>
        <end position="28"/>
    </location>
</feature>
<keyword evidence="2" id="KW-0130">Cell adhesion</keyword>
<evidence type="ECO:0000256" key="3">
    <source>
        <dbReference type="ARBA" id="ARBA00023087"/>
    </source>
</evidence>
<gene>
    <name evidence="6" type="ORF">IW245_005783</name>
</gene>
<dbReference type="EMBL" id="JADOUF010000001">
    <property type="protein sequence ID" value="MBG6139589.1"/>
    <property type="molecule type" value="Genomic_DNA"/>
</dbReference>
<keyword evidence="4" id="KW-0732">Signal</keyword>
<dbReference type="Proteomes" id="UP000622552">
    <property type="component" value="Unassembled WGS sequence"/>
</dbReference>
<reference evidence="6" key="1">
    <citation type="submission" date="2020-11" db="EMBL/GenBank/DDBJ databases">
        <title>Sequencing the genomes of 1000 actinobacteria strains.</title>
        <authorList>
            <person name="Klenk H.-P."/>
        </authorList>
    </citation>
    <scope>NUCLEOTIDE SEQUENCE</scope>
    <source>
        <strain evidence="6">DSM 45356</strain>
    </source>
</reference>
<sequence>MKPWITKSISVGMLSAAIVAGGATQASAHVTEGAGVHQVSIDNDGVLNGNQIYAVVQVPINVCGIGVGAVIGLGVGAANCSNGAWNNVDAG</sequence>
<feature type="chain" id="PRO_5035308157" description="Chaplin domain-containing protein" evidence="4">
    <location>
        <begin position="29"/>
        <end position="91"/>
    </location>
</feature>